<sequence>MATPKDRHPCAGIEACKLVYLKFSCKDESATLEFYQTLGMTLEGRFHFGRHHSVIRFSYRTSNVEFNENSVALLFESRKIPGFESDGTNNKSTTHAPRATSATKPAAGAPLAPPTRAVSVPPLDPLNSPDPHADDTEPALFDRNCPRDYLVIYVHFLPRVVKRLLAKGFKPLLDIQGVMDIQYAIFLDPNGIEVRLMELPDLQLNEVTNKIQWFARLGYYLAHVGNGDDMRHYFESLFSKQRKTQNMLRALQQQQQQQGGGPNDSTGSRAFYTPSSAGTGAFGFGGLVTAATSAATTLRKRSSGGATSTTDRFYQRTGVRLVDAEDIATGLQQTKYLWLGHLPREKMCCLCLCERTGGDQHRALVRAGTASLTIKRSHRLVAVGIEIGVSLDAAIAQLIKEAPESVSFYDERLRVHEYGNVVRARGLHDFQFELCTTIDSPTPTDPKLAAASLGRRSLVGGFPVAPPIPPAAGSTKAAAAAAKSGRVDPASANGGYYINYNQKLRTVMSETALCQYRQWLDSDQGNAAGAEGLGRPGGGGGLSTTDASRGASARGSATGTRPKRGTKLLSATAKRRNSF</sequence>
<dbReference type="Proteomes" id="UP000054350">
    <property type="component" value="Unassembled WGS sequence"/>
</dbReference>
<dbReference type="AlphaFoldDB" id="A0A0L0SWS8"/>
<dbReference type="eggNOG" id="ENOG502SR5M">
    <property type="taxonomic scope" value="Eukaryota"/>
</dbReference>
<feature type="compositionally biased region" description="Gly residues" evidence="1">
    <location>
        <begin position="531"/>
        <end position="542"/>
    </location>
</feature>
<dbReference type="OMA" id="RIMEYPS"/>
<protein>
    <recommendedName>
        <fullName evidence="4">VOC domain-containing protein</fullName>
    </recommendedName>
</protein>
<dbReference type="SUPFAM" id="SSF54593">
    <property type="entry name" value="Glyoxalase/Bleomycin resistance protein/Dihydroxybiphenyl dioxygenase"/>
    <property type="match status" value="1"/>
</dbReference>
<dbReference type="InterPro" id="IPR029068">
    <property type="entry name" value="Glyas_Bleomycin-R_OHBP_Dase"/>
</dbReference>
<evidence type="ECO:0000313" key="3">
    <source>
        <dbReference type="Proteomes" id="UP000054350"/>
    </source>
</evidence>
<evidence type="ECO:0000313" key="2">
    <source>
        <dbReference type="EMBL" id="KNE66936.1"/>
    </source>
</evidence>
<reference evidence="2 3" key="1">
    <citation type="submission" date="2009-11" db="EMBL/GenBank/DDBJ databases">
        <title>Annotation of Allomyces macrogynus ATCC 38327.</title>
        <authorList>
            <consortium name="The Broad Institute Genome Sequencing Platform"/>
            <person name="Russ C."/>
            <person name="Cuomo C."/>
            <person name="Burger G."/>
            <person name="Gray M.W."/>
            <person name="Holland P.W.H."/>
            <person name="King N."/>
            <person name="Lang F.B.F."/>
            <person name="Roger A.J."/>
            <person name="Ruiz-Trillo I."/>
            <person name="Young S.K."/>
            <person name="Zeng Q."/>
            <person name="Gargeya S."/>
            <person name="Fitzgerald M."/>
            <person name="Haas B."/>
            <person name="Abouelleil A."/>
            <person name="Alvarado L."/>
            <person name="Arachchi H.M."/>
            <person name="Berlin A."/>
            <person name="Chapman S.B."/>
            <person name="Gearin G."/>
            <person name="Goldberg J."/>
            <person name="Griggs A."/>
            <person name="Gujja S."/>
            <person name="Hansen M."/>
            <person name="Heiman D."/>
            <person name="Howarth C."/>
            <person name="Larimer J."/>
            <person name="Lui A."/>
            <person name="MacDonald P.J.P."/>
            <person name="McCowen C."/>
            <person name="Montmayeur A."/>
            <person name="Murphy C."/>
            <person name="Neiman D."/>
            <person name="Pearson M."/>
            <person name="Priest M."/>
            <person name="Roberts A."/>
            <person name="Saif S."/>
            <person name="Shea T."/>
            <person name="Sisk P."/>
            <person name="Stolte C."/>
            <person name="Sykes S."/>
            <person name="Wortman J."/>
            <person name="Nusbaum C."/>
            <person name="Birren B."/>
        </authorList>
    </citation>
    <scope>NUCLEOTIDE SEQUENCE [LARGE SCALE GENOMIC DNA]</scope>
    <source>
        <strain evidence="2 3">ATCC 38327</strain>
    </source>
</reference>
<feature type="compositionally biased region" description="Polar residues" evidence="1">
    <location>
        <begin position="263"/>
        <end position="272"/>
    </location>
</feature>
<proteinExistence type="predicted"/>
<gene>
    <name evidence="2" type="ORF">AMAG_11411</name>
</gene>
<accession>A0A0L0SWS8</accession>
<feature type="region of interest" description="Disordered" evidence="1">
    <location>
        <begin position="527"/>
        <end position="579"/>
    </location>
</feature>
<feature type="region of interest" description="Disordered" evidence="1">
    <location>
        <begin position="248"/>
        <end position="272"/>
    </location>
</feature>
<reference evidence="3" key="2">
    <citation type="submission" date="2009-11" db="EMBL/GenBank/DDBJ databases">
        <title>The Genome Sequence of Allomyces macrogynus strain ATCC 38327.</title>
        <authorList>
            <consortium name="The Broad Institute Genome Sequencing Platform"/>
            <person name="Russ C."/>
            <person name="Cuomo C."/>
            <person name="Shea T."/>
            <person name="Young S.K."/>
            <person name="Zeng Q."/>
            <person name="Koehrsen M."/>
            <person name="Haas B."/>
            <person name="Borodovsky M."/>
            <person name="Guigo R."/>
            <person name="Alvarado L."/>
            <person name="Berlin A."/>
            <person name="Borenstein D."/>
            <person name="Chen Z."/>
            <person name="Engels R."/>
            <person name="Freedman E."/>
            <person name="Gellesch M."/>
            <person name="Goldberg J."/>
            <person name="Griggs A."/>
            <person name="Gujja S."/>
            <person name="Heiman D."/>
            <person name="Hepburn T."/>
            <person name="Howarth C."/>
            <person name="Jen D."/>
            <person name="Larson L."/>
            <person name="Lewis B."/>
            <person name="Mehta T."/>
            <person name="Park D."/>
            <person name="Pearson M."/>
            <person name="Roberts A."/>
            <person name="Saif S."/>
            <person name="Shenoy N."/>
            <person name="Sisk P."/>
            <person name="Stolte C."/>
            <person name="Sykes S."/>
            <person name="Walk T."/>
            <person name="White J."/>
            <person name="Yandava C."/>
            <person name="Burger G."/>
            <person name="Gray M.W."/>
            <person name="Holland P.W.H."/>
            <person name="King N."/>
            <person name="Lang F.B.F."/>
            <person name="Roger A.J."/>
            <person name="Ruiz-Trillo I."/>
            <person name="Lander E."/>
            <person name="Nusbaum C."/>
        </authorList>
    </citation>
    <scope>NUCLEOTIDE SEQUENCE [LARGE SCALE GENOMIC DNA]</scope>
    <source>
        <strain evidence="3">ATCC 38327</strain>
    </source>
</reference>
<dbReference type="Gene3D" id="3.10.180.10">
    <property type="entry name" value="2,3-Dihydroxybiphenyl 1,2-Dioxygenase, domain 1"/>
    <property type="match status" value="1"/>
</dbReference>
<feature type="compositionally biased region" description="Low complexity" evidence="1">
    <location>
        <begin position="545"/>
        <end position="560"/>
    </location>
</feature>
<evidence type="ECO:0000256" key="1">
    <source>
        <dbReference type="SAM" id="MobiDB-lite"/>
    </source>
</evidence>
<dbReference type="OrthoDB" id="5557314at2759"/>
<feature type="compositionally biased region" description="Polar residues" evidence="1">
    <location>
        <begin position="86"/>
        <end position="103"/>
    </location>
</feature>
<dbReference type="EMBL" id="GG745351">
    <property type="protein sequence ID" value="KNE66936.1"/>
    <property type="molecule type" value="Genomic_DNA"/>
</dbReference>
<organism evidence="2 3">
    <name type="scientific">Allomyces macrogynus (strain ATCC 38327)</name>
    <name type="common">Allomyces javanicus var. macrogynus</name>
    <dbReference type="NCBI Taxonomy" id="578462"/>
    <lineage>
        <taxon>Eukaryota</taxon>
        <taxon>Fungi</taxon>
        <taxon>Fungi incertae sedis</taxon>
        <taxon>Blastocladiomycota</taxon>
        <taxon>Blastocladiomycetes</taxon>
        <taxon>Blastocladiales</taxon>
        <taxon>Blastocladiaceae</taxon>
        <taxon>Allomyces</taxon>
    </lineage>
</organism>
<feature type="region of interest" description="Disordered" evidence="1">
    <location>
        <begin position="84"/>
        <end position="139"/>
    </location>
</feature>
<dbReference type="VEuPathDB" id="FungiDB:AMAG_11411"/>
<keyword evidence="3" id="KW-1185">Reference proteome</keyword>
<evidence type="ECO:0008006" key="4">
    <source>
        <dbReference type="Google" id="ProtNLM"/>
    </source>
</evidence>
<name>A0A0L0SWS8_ALLM3</name>